<accession>A0A2U1P7S0</accession>
<protein>
    <submittedName>
        <fullName evidence="3">Tubby, C-terminal</fullName>
    </submittedName>
</protein>
<dbReference type="EMBL" id="PKPP01001551">
    <property type="protein sequence ID" value="PWA81770.1"/>
    <property type="molecule type" value="Genomic_DNA"/>
</dbReference>
<dbReference type="Pfam" id="PF01167">
    <property type="entry name" value="Tub"/>
    <property type="match status" value="1"/>
</dbReference>
<sequence length="144" mass="16679">MLNFFVPTVCRETEDGSDEEAVKGEYYNAKNSKKKGRKKEARQATRQEGQGRQNRKLGVAYHRRYNGRSEFIIAQNTKGIICGEDDSYVGSVTANLMGSKYHIWDQVHFQKFHTITIFRNNMSWISEIGEKRNLKSRARPRISS</sequence>
<evidence type="ECO:0000313" key="4">
    <source>
        <dbReference type="Proteomes" id="UP000245207"/>
    </source>
</evidence>
<gene>
    <name evidence="3" type="ORF">CTI12_AA182950</name>
</gene>
<proteinExistence type="predicted"/>
<feature type="domain" description="Tubby C-terminal" evidence="2">
    <location>
        <begin position="51"/>
        <end position="108"/>
    </location>
</feature>
<evidence type="ECO:0000259" key="2">
    <source>
        <dbReference type="Pfam" id="PF01167"/>
    </source>
</evidence>
<dbReference type="OrthoDB" id="8775810at2759"/>
<name>A0A2U1P7S0_ARTAN</name>
<evidence type="ECO:0000313" key="3">
    <source>
        <dbReference type="EMBL" id="PWA81770.1"/>
    </source>
</evidence>
<organism evidence="3 4">
    <name type="scientific">Artemisia annua</name>
    <name type="common">Sweet wormwood</name>
    <dbReference type="NCBI Taxonomy" id="35608"/>
    <lineage>
        <taxon>Eukaryota</taxon>
        <taxon>Viridiplantae</taxon>
        <taxon>Streptophyta</taxon>
        <taxon>Embryophyta</taxon>
        <taxon>Tracheophyta</taxon>
        <taxon>Spermatophyta</taxon>
        <taxon>Magnoliopsida</taxon>
        <taxon>eudicotyledons</taxon>
        <taxon>Gunneridae</taxon>
        <taxon>Pentapetalae</taxon>
        <taxon>asterids</taxon>
        <taxon>campanulids</taxon>
        <taxon>Asterales</taxon>
        <taxon>Asteraceae</taxon>
        <taxon>Asteroideae</taxon>
        <taxon>Anthemideae</taxon>
        <taxon>Artemisiinae</taxon>
        <taxon>Artemisia</taxon>
    </lineage>
</organism>
<comment type="caution">
    <text evidence="3">The sequence shown here is derived from an EMBL/GenBank/DDBJ whole genome shotgun (WGS) entry which is preliminary data.</text>
</comment>
<evidence type="ECO:0000256" key="1">
    <source>
        <dbReference type="SAM" id="MobiDB-lite"/>
    </source>
</evidence>
<keyword evidence="4" id="KW-1185">Reference proteome</keyword>
<feature type="compositionally biased region" description="Basic residues" evidence="1">
    <location>
        <begin position="31"/>
        <end position="40"/>
    </location>
</feature>
<dbReference type="Gene3D" id="3.20.90.10">
    <property type="entry name" value="Tubby Protein, Chain A"/>
    <property type="match status" value="1"/>
</dbReference>
<feature type="region of interest" description="Disordered" evidence="1">
    <location>
        <begin position="22"/>
        <end position="58"/>
    </location>
</feature>
<dbReference type="SUPFAM" id="SSF54518">
    <property type="entry name" value="Tubby C-terminal domain-like"/>
    <property type="match status" value="1"/>
</dbReference>
<reference evidence="3 4" key="1">
    <citation type="journal article" date="2018" name="Mol. Plant">
        <title>The genome of Artemisia annua provides insight into the evolution of Asteraceae family and artemisinin biosynthesis.</title>
        <authorList>
            <person name="Shen Q."/>
            <person name="Zhang L."/>
            <person name="Liao Z."/>
            <person name="Wang S."/>
            <person name="Yan T."/>
            <person name="Shi P."/>
            <person name="Liu M."/>
            <person name="Fu X."/>
            <person name="Pan Q."/>
            <person name="Wang Y."/>
            <person name="Lv Z."/>
            <person name="Lu X."/>
            <person name="Zhang F."/>
            <person name="Jiang W."/>
            <person name="Ma Y."/>
            <person name="Chen M."/>
            <person name="Hao X."/>
            <person name="Li L."/>
            <person name="Tang Y."/>
            <person name="Lv G."/>
            <person name="Zhou Y."/>
            <person name="Sun X."/>
            <person name="Brodelius P.E."/>
            <person name="Rose J.K.C."/>
            <person name="Tang K."/>
        </authorList>
    </citation>
    <scope>NUCLEOTIDE SEQUENCE [LARGE SCALE GENOMIC DNA]</scope>
    <source>
        <strain evidence="4">cv. Huhao1</strain>
        <tissue evidence="3">Leaf</tissue>
    </source>
</reference>
<dbReference type="STRING" id="35608.A0A2U1P7S0"/>
<dbReference type="AlphaFoldDB" id="A0A2U1P7S0"/>
<dbReference type="Proteomes" id="UP000245207">
    <property type="component" value="Unassembled WGS sequence"/>
</dbReference>
<dbReference type="InterPro" id="IPR025659">
    <property type="entry name" value="Tubby-like_C"/>
</dbReference>
<dbReference type="InterPro" id="IPR000007">
    <property type="entry name" value="Tubby_C"/>
</dbReference>